<dbReference type="InterPro" id="IPR016965">
    <property type="entry name" value="Pase_PHOSPHO-typ"/>
</dbReference>
<name>A0A7J7KVT5_9MAGN</name>
<dbReference type="SUPFAM" id="SSF56784">
    <property type="entry name" value="HAD-like"/>
    <property type="match status" value="1"/>
</dbReference>
<dbReference type="AlphaFoldDB" id="A0A7J7KVT5"/>
<dbReference type="InterPro" id="IPR023214">
    <property type="entry name" value="HAD_sf"/>
</dbReference>
<feature type="binding site" evidence="6">
    <location>
        <position position="24"/>
    </location>
    <ligand>
        <name>substrate</name>
    </ligand>
</feature>
<feature type="active site" description="Nucleophile" evidence="5">
    <location>
        <position position="13"/>
    </location>
</feature>
<dbReference type="NCBIfam" id="TIGR01489">
    <property type="entry name" value="DKMTPPase-SF"/>
    <property type="match status" value="1"/>
</dbReference>
<proteinExistence type="predicted"/>
<feature type="binding site" evidence="6">
    <location>
        <position position="99"/>
    </location>
    <ligand>
        <name>substrate</name>
    </ligand>
</feature>
<feature type="active site" description="Proton donor" evidence="5">
    <location>
        <position position="15"/>
    </location>
</feature>
<keyword evidence="2 7" id="KW-0479">Metal-binding</keyword>
<dbReference type="OrthoDB" id="10267182at2759"/>
<keyword evidence="4 7" id="KW-0460">Magnesium</keyword>
<dbReference type="Proteomes" id="UP000541444">
    <property type="component" value="Unassembled WGS sequence"/>
</dbReference>
<feature type="binding site" evidence="7">
    <location>
        <position position="13"/>
    </location>
    <ligand>
        <name>Mg(2+)</name>
        <dbReference type="ChEBI" id="CHEBI:18420"/>
    </ligand>
</feature>
<evidence type="ECO:0000256" key="6">
    <source>
        <dbReference type="PIRSR" id="PIRSR031051-2"/>
    </source>
</evidence>
<evidence type="ECO:0000313" key="8">
    <source>
        <dbReference type="EMBL" id="KAF6134422.1"/>
    </source>
</evidence>
<dbReference type="NCBIfam" id="TIGR01488">
    <property type="entry name" value="HAD-SF-IB"/>
    <property type="match status" value="1"/>
</dbReference>
<keyword evidence="3" id="KW-0378">Hydrolase</keyword>
<dbReference type="GO" id="GO:0016791">
    <property type="term" value="F:phosphatase activity"/>
    <property type="evidence" value="ECO:0007669"/>
    <property type="project" value="InterPro"/>
</dbReference>
<organism evidence="8 9">
    <name type="scientific">Kingdonia uniflora</name>
    <dbReference type="NCBI Taxonomy" id="39325"/>
    <lineage>
        <taxon>Eukaryota</taxon>
        <taxon>Viridiplantae</taxon>
        <taxon>Streptophyta</taxon>
        <taxon>Embryophyta</taxon>
        <taxon>Tracheophyta</taxon>
        <taxon>Spermatophyta</taxon>
        <taxon>Magnoliopsida</taxon>
        <taxon>Ranunculales</taxon>
        <taxon>Circaeasteraceae</taxon>
        <taxon>Kingdonia</taxon>
    </lineage>
</organism>
<evidence type="ECO:0000256" key="2">
    <source>
        <dbReference type="ARBA" id="ARBA00022723"/>
    </source>
</evidence>
<feature type="binding site" evidence="7">
    <location>
        <position position="184"/>
    </location>
    <ligand>
        <name>Mg(2+)</name>
        <dbReference type="ChEBI" id="CHEBI:18420"/>
    </ligand>
</feature>
<dbReference type="PANTHER" id="PTHR20889">
    <property type="entry name" value="PHOSPHATASE, ORPHAN 1, 2"/>
    <property type="match status" value="1"/>
</dbReference>
<dbReference type="EMBL" id="JACGCM010002852">
    <property type="protein sequence ID" value="KAF6134422.1"/>
    <property type="molecule type" value="Genomic_DNA"/>
</dbReference>
<comment type="cofactor">
    <cofactor evidence="1 7">
        <name>Mg(2+)</name>
        <dbReference type="ChEBI" id="CHEBI:18420"/>
    </cofactor>
</comment>
<dbReference type="GO" id="GO:0046872">
    <property type="term" value="F:metal ion binding"/>
    <property type="evidence" value="ECO:0007669"/>
    <property type="project" value="UniProtKB-KW"/>
</dbReference>
<dbReference type="InterPro" id="IPR006384">
    <property type="entry name" value="HAD_hydro_PyrdxlP_Pase-like"/>
</dbReference>
<evidence type="ECO:0000256" key="3">
    <source>
        <dbReference type="ARBA" id="ARBA00022801"/>
    </source>
</evidence>
<dbReference type="Pfam" id="PF06888">
    <property type="entry name" value="Put_Phosphatase"/>
    <property type="match status" value="1"/>
</dbReference>
<comment type="caution">
    <text evidence="8">The sequence shown here is derived from an EMBL/GenBank/DDBJ whole genome shotgun (WGS) entry which is preliminary data.</text>
</comment>
<dbReference type="Gene3D" id="3.40.50.1000">
    <property type="entry name" value="HAD superfamily/HAD-like"/>
    <property type="match status" value="1"/>
</dbReference>
<evidence type="ECO:0000256" key="1">
    <source>
        <dbReference type="ARBA" id="ARBA00001946"/>
    </source>
</evidence>
<sequence>MIVKMAGIVVVFDFDKTIIDCESDNWLVDELGMTDLFNELLPTMPWNTLMDTIMKELHSQGRTIADIVECLKRAPLHPRIISAIKSAHALGCDLKIVSDANKFYIDTILEHHGLTDYFSEIQTNPAFVDEEGKLRIFPYCECFTTHPHGCGNFCAPNMCKGAPTEQIRDSGLVEGKKRFIYLGDGKGDFCPSSKLGERDFVMPRKDYPVWELICNNPMSIKAEVHGWSDGEELKQILLHLIETIIYENGNNSNLEKFILTDCKSEIINLLSTHTDFPQALPVPH</sequence>
<accession>A0A7J7KVT5</accession>
<gene>
    <name evidence="8" type="ORF">GIB67_012362</name>
</gene>
<reference evidence="8 9" key="1">
    <citation type="journal article" date="2020" name="IScience">
        <title>Genome Sequencing of the Endangered Kingdonia uniflora (Circaeasteraceae, Ranunculales) Reveals Potential Mechanisms of Evolutionary Specialization.</title>
        <authorList>
            <person name="Sun Y."/>
            <person name="Deng T."/>
            <person name="Zhang A."/>
            <person name="Moore M.J."/>
            <person name="Landis J.B."/>
            <person name="Lin N."/>
            <person name="Zhang H."/>
            <person name="Zhang X."/>
            <person name="Huang J."/>
            <person name="Zhang X."/>
            <person name="Sun H."/>
            <person name="Wang H."/>
        </authorList>
    </citation>
    <scope>NUCLEOTIDE SEQUENCE [LARGE SCALE GENOMIC DNA]</scope>
    <source>
        <strain evidence="8">TB1705</strain>
        <tissue evidence="8">Leaf</tissue>
    </source>
</reference>
<evidence type="ECO:0000256" key="5">
    <source>
        <dbReference type="PIRSR" id="PIRSR031051-1"/>
    </source>
</evidence>
<feature type="binding site" evidence="7">
    <location>
        <position position="15"/>
    </location>
    <ligand>
        <name>Mg(2+)</name>
        <dbReference type="ChEBI" id="CHEBI:18420"/>
    </ligand>
</feature>
<evidence type="ECO:0000256" key="4">
    <source>
        <dbReference type="ARBA" id="ARBA00022842"/>
    </source>
</evidence>
<dbReference type="PANTHER" id="PTHR20889:SF12">
    <property type="entry name" value="LP01149P"/>
    <property type="match status" value="1"/>
</dbReference>
<protein>
    <submittedName>
        <fullName evidence="8">Uncharacterized protein</fullName>
    </submittedName>
</protein>
<dbReference type="InterPro" id="IPR036412">
    <property type="entry name" value="HAD-like_sf"/>
</dbReference>
<keyword evidence="9" id="KW-1185">Reference proteome</keyword>
<evidence type="ECO:0000313" key="9">
    <source>
        <dbReference type="Proteomes" id="UP000541444"/>
    </source>
</evidence>
<evidence type="ECO:0000256" key="7">
    <source>
        <dbReference type="PIRSR" id="PIRSR031051-3"/>
    </source>
</evidence>
<dbReference type="PIRSF" id="PIRSF031051">
    <property type="entry name" value="PyrdxlP_Pase_PHOSPHO2"/>
    <property type="match status" value="1"/>
</dbReference>